<protein>
    <submittedName>
        <fullName evidence="1">Uncharacterized protein</fullName>
    </submittedName>
</protein>
<accession>A0A2P9AHQ0</accession>
<proteinExistence type="predicted"/>
<dbReference type="RefSeq" id="WP_123148078.1">
    <property type="nucleotide sequence ID" value="NZ_FUIG01000023.1"/>
</dbReference>
<sequence>MKNRFEAMPNPSCRFEIWDNETGEPVVHHDRLLTFASAKSAARIADFLNGSSSHRRRAGAAEWRVAARDVGWGG</sequence>
<keyword evidence="2" id="KW-1185">Reference proteome</keyword>
<dbReference type="AlphaFoldDB" id="A0A2P9AHQ0"/>
<gene>
    <name evidence="1" type="ORF">BQ8482_170018</name>
</gene>
<dbReference type="EMBL" id="FUIG01000023">
    <property type="protein sequence ID" value="SJM30663.1"/>
    <property type="molecule type" value="Genomic_DNA"/>
</dbReference>
<name>A0A2P9AHQ0_9HYPH</name>
<evidence type="ECO:0000313" key="2">
    <source>
        <dbReference type="Proteomes" id="UP000245698"/>
    </source>
</evidence>
<organism evidence="1 2">
    <name type="scientific">Mesorhizobium delmotii</name>
    <dbReference type="NCBI Taxonomy" id="1631247"/>
    <lineage>
        <taxon>Bacteria</taxon>
        <taxon>Pseudomonadati</taxon>
        <taxon>Pseudomonadota</taxon>
        <taxon>Alphaproteobacteria</taxon>
        <taxon>Hyphomicrobiales</taxon>
        <taxon>Phyllobacteriaceae</taxon>
        <taxon>Mesorhizobium</taxon>
    </lineage>
</organism>
<dbReference type="Proteomes" id="UP000245698">
    <property type="component" value="Unassembled WGS sequence"/>
</dbReference>
<reference evidence="2" key="1">
    <citation type="submission" date="2016-12" db="EMBL/GenBank/DDBJ databases">
        <authorList>
            <person name="Brunel B."/>
        </authorList>
    </citation>
    <scope>NUCLEOTIDE SEQUENCE [LARGE SCALE GENOMIC DNA]</scope>
</reference>
<evidence type="ECO:0000313" key="1">
    <source>
        <dbReference type="EMBL" id="SJM30663.1"/>
    </source>
</evidence>